<proteinExistence type="predicted"/>
<comment type="caution">
    <text evidence="2">The sequence shown here is derived from an EMBL/GenBank/DDBJ whole genome shotgun (WGS) entry which is preliminary data.</text>
</comment>
<feature type="domain" description="Metallo-beta-lactamase" evidence="1">
    <location>
        <begin position="9"/>
        <end position="187"/>
    </location>
</feature>
<dbReference type="SUPFAM" id="SSF56281">
    <property type="entry name" value="Metallo-hydrolase/oxidoreductase"/>
    <property type="match status" value="1"/>
</dbReference>
<name>A0ABW2HI80_9ACTN</name>
<dbReference type="EMBL" id="JBHTBJ010000001">
    <property type="protein sequence ID" value="MFC7272933.1"/>
    <property type="molecule type" value="Genomic_DNA"/>
</dbReference>
<protein>
    <submittedName>
        <fullName evidence="2">MBL fold metallo-hydrolase</fullName>
    </submittedName>
</protein>
<organism evidence="2 3">
    <name type="scientific">Paractinoplanes rhizophilus</name>
    <dbReference type="NCBI Taxonomy" id="1416877"/>
    <lineage>
        <taxon>Bacteria</taxon>
        <taxon>Bacillati</taxon>
        <taxon>Actinomycetota</taxon>
        <taxon>Actinomycetes</taxon>
        <taxon>Micromonosporales</taxon>
        <taxon>Micromonosporaceae</taxon>
        <taxon>Paractinoplanes</taxon>
    </lineage>
</organism>
<dbReference type="PANTHER" id="PTHR43546">
    <property type="entry name" value="UPF0173 METAL-DEPENDENT HYDROLASE MJ1163-RELATED"/>
    <property type="match status" value="1"/>
</dbReference>
<dbReference type="PANTHER" id="PTHR43546:SF7">
    <property type="entry name" value="METALLO-BETA-LACTAMASE DOMAIN-CONTAINING PROTEIN"/>
    <property type="match status" value="1"/>
</dbReference>
<accession>A0ABW2HI80</accession>
<dbReference type="InterPro" id="IPR050114">
    <property type="entry name" value="UPF0173_UPF0282_UlaG_hydrolase"/>
</dbReference>
<dbReference type="InterPro" id="IPR036866">
    <property type="entry name" value="RibonucZ/Hydroxyglut_hydro"/>
</dbReference>
<evidence type="ECO:0000313" key="2">
    <source>
        <dbReference type="EMBL" id="MFC7272933.1"/>
    </source>
</evidence>
<dbReference type="Proteomes" id="UP001596548">
    <property type="component" value="Unassembled WGS sequence"/>
</dbReference>
<reference evidence="3" key="1">
    <citation type="journal article" date="2019" name="Int. J. Syst. Evol. Microbiol.">
        <title>The Global Catalogue of Microorganisms (GCM) 10K type strain sequencing project: providing services to taxonomists for standard genome sequencing and annotation.</title>
        <authorList>
            <consortium name="The Broad Institute Genomics Platform"/>
            <consortium name="The Broad Institute Genome Sequencing Center for Infectious Disease"/>
            <person name="Wu L."/>
            <person name="Ma J."/>
        </authorList>
    </citation>
    <scope>NUCLEOTIDE SEQUENCE [LARGE SCALE GENOMIC DNA]</scope>
    <source>
        <strain evidence="3">XZYJT-10</strain>
    </source>
</reference>
<gene>
    <name evidence="2" type="ORF">ACFQS1_02975</name>
</gene>
<evidence type="ECO:0000259" key="1">
    <source>
        <dbReference type="SMART" id="SM00849"/>
    </source>
</evidence>
<evidence type="ECO:0000313" key="3">
    <source>
        <dbReference type="Proteomes" id="UP001596548"/>
    </source>
</evidence>
<dbReference type="RefSeq" id="WP_378964378.1">
    <property type="nucleotide sequence ID" value="NZ_JBHTBJ010000001.1"/>
</dbReference>
<dbReference type="Gene3D" id="3.60.15.10">
    <property type="entry name" value="Ribonuclease Z/Hydroxyacylglutathione hydrolase-like"/>
    <property type="match status" value="1"/>
</dbReference>
<dbReference type="Pfam" id="PF12706">
    <property type="entry name" value="Lactamase_B_2"/>
    <property type="match status" value="1"/>
</dbReference>
<dbReference type="SMART" id="SM00849">
    <property type="entry name" value="Lactamase_B"/>
    <property type="match status" value="1"/>
</dbReference>
<dbReference type="InterPro" id="IPR001279">
    <property type="entry name" value="Metallo-B-lactamas"/>
</dbReference>
<sequence length="263" mass="29400">MRAEVTFIGNATTLLRLGDFTLLTDPAFGPAGSRVSLGYGMWSKRLRDPVLDPLADAGPDAIVLSHLHGDHFDRAARQRLDPRLPILTTPQAERRLRRRFTAVRGLPTWESHEWTRGNQRLRVTAVPGRHGPGAVDLLLPDVMGSVIELAVDGRTRLTLYVTGDTLCRPGLAEIPRRLGEIDVMLIHLGGTRILGLLVTMDDRQGAELTRLIRPGRTIPIHFDDYRVMKSPLDDYLRHNLPGVRPVSRGETFELPVRVDEEPK</sequence>
<keyword evidence="3" id="KW-1185">Reference proteome</keyword>